<keyword evidence="2" id="KW-0472">Membrane</keyword>
<keyword evidence="2" id="KW-0812">Transmembrane</keyword>
<dbReference type="RefSeq" id="WP_203383294.1">
    <property type="nucleotide sequence ID" value="NZ_JAENHP010000030.1"/>
</dbReference>
<name>A0ABS2ASW0_9ACTN</name>
<gene>
    <name evidence="3" type="ORF">JIG36_46320</name>
</gene>
<protein>
    <submittedName>
        <fullName evidence="3">Uncharacterized protein</fullName>
    </submittedName>
</protein>
<evidence type="ECO:0000256" key="1">
    <source>
        <dbReference type="SAM" id="MobiDB-lite"/>
    </source>
</evidence>
<proteinExistence type="predicted"/>
<feature type="region of interest" description="Disordered" evidence="1">
    <location>
        <begin position="110"/>
        <end position="129"/>
    </location>
</feature>
<accession>A0ABS2ASW0</accession>
<feature type="region of interest" description="Disordered" evidence="1">
    <location>
        <begin position="78"/>
        <end position="100"/>
    </location>
</feature>
<keyword evidence="2" id="KW-1133">Transmembrane helix</keyword>
<sequence length="188" mass="19418">MSPGGTDASLLELVVGFFVAVSLIAVITMILRRRSGREDLLGTQVREMEARASAAAGPGADTRQRDAATRIAGARIDEAASRAPVPAQGATDEPAPGAALDAGFLDATAGERSAQDATAPPDGWPLAADGKNDAMADAFAWLRIAAMVDAGQREQAVELLSATMDITTDEAQMLVDGLNDAGSERRPD</sequence>
<evidence type="ECO:0000256" key="2">
    <source>
        <dbReference type="SAM" id="Phobius"/>
    </source>
</evidence>
<dbReference type="EMBL" id="JAENHP010000030">
    <property type="protein sequence ID" value="MBM2622940.1"/>
    <property type="molecule type" value="Genomic_DNA"/>
</dbReference>
<dbReference type="Proteomes" id="UP000632138">
    <property type="component" value="Unassembled WGS sequence"/>
</dbReference>
<feature type="transmembrane region" description="Helical" evidence="2">
    <location>
        <begin position="13"/>
        <end position="31"/>
    </location>
</feature>
<evidence type="ECO:0000313" key="3">
    <source>
        <dbReference type="EMBL" id="MBM2622940.1"/>
    </source>
</evidence>
<organism evidence="3 4">
    <name type="scientific">Paractinoplanes ovalisporus</name>
    <dbReference type="NCBI Taxonomy" id="2810368"/>
    <lineage>
        <taxon>Bacteria</taxon>
        <taxon>Bacillati</taxon>
        <taxon>Actinomycetota</taxon>
        <taxon>Actinomycetes</taxon>
        <taxon>Micromonosporales</taxon>
        <taxon>Micromonosporaceae</taxon>
        <taxon>Paractinoplanes</taxon>
    </lineage>
</organism>
<comment type="caution">
    <text evidence="3">The sequence shown here is derived from an EMBL/GenBank/DDBJ whole genome shotgun (WGS) entry which is preliminary data.</text>
</comment>
<keyword evidence="4" id="KW-1185">Reference proteome</keyword>
<reference evidence="3 4" key="1">
    <citation type="submission" date="2021-01" db="EMBL/GenBank/DDBJ databases">
        <title>Actinoplanes sp. nov. LDG1-06 isolated from lichen.</title>
        <authorList>
            <person name="Saeng-In P."/>
            <person name="Phongsopitanun W."/>
            <person name="Kanchanasin P."/>
            <person name="Yuki M."/>
            <person name="Kudo T."/>
            <person name="Ohkuma M."/>
            <person name="Tanasupawat S."/>
        </authorList>
    </citation>
    <scope>NUCLEOTIDE SEQUENCE [LARGE SCALE GENOMIC DNA]</scope>
    <source>
        <strain evidence="3 4">LDG1-06</strain>
    </source>
</reference>
<evidence type="ECO:0000313" key="4">
    <source>
        <dbReference type="Proteomes" id="UP000632138"/>
    </source>
</evidence>